<dbReference type="RefSeq" id="WP_285965788.1">
    <property type="nucleotide sequence ID" value="NZ_CP127294.1"/>
</dbReference>
<dbReference type="InterPro" id="IPR002347">
    <property type="entry name" value="SDR_fam"/>
</dbReference>
<evidence type="ECO:0000313" key="2">
    <source>
        <dbReference type="Proteomes" id="UP001236014"/>
    </source>
</evidence>
<dbReference type="Proteomes" id="UP001236014">
    <property type="component" value="Chromosome"/>
</dbReference>
<dbReference type="KEGG" id="acab:QRX50_25975"/>
<sequence length="269" mass="27328">MTRRILVTGAASGVGLALARQLADEGVAVIGVDRAEIPVPVDRALRVDLTDFAAVREAAASVPELDGIANVAGVPGTAPAATVLAVNVVGTRVLTDALLPRLAEGGAVVTVASIAAHRNTLPAEALDRLCTVDSDAELADWLAEFPLSGAAAYDTSKAALVAWSARLAARLLPRARAVSVSPGPVHTPILADFRESMGAESIDRAGAMVGRHAQPGEVAAAAAFLLSPAASWVNGIDLPVEGGLAAARTHLAAVREPGTAEPSTERTSR</sequence>
<reference evidence="1 2" key="1">
    <citation type="submission" date="2023-06" db="EMBL/GenBank/DDBJ databases">
        <authorList>
            <person name="Oyuntsetseg B."/>
            <person name="Kim S.B."/>
        </authorList>
    </citation>
    <scope>NUCLEOTIDE SEQUENCE [LARGE SCALE GENOMIC DNA]</scope>
    <source>
        <strain evidence="1 2">2-15</strain>
    </source>
</reference>
<dbReference type="PRINTS" id="PR00081">
    <property type="entry name" value="GDHRDH"/>
</dbReference>
<dbReference type="EMBL" id="CP127294">
    <property type="protein sequence ID" value="WIX75011.1"/>
    <property type="molecule type" value="Genomic_DNA"/>
</dbReference>
<dbReference type="Pfam" id="PF00106">
    <property type="entry name" value="adh_short"/>
    <property type="match status" value="1"/>
</dbReference>
<dbReference type="SUPFAM" id="SSF51735">
    <property type="entry name" value="NAD(P)-binding Rossmann-fold domains"/>
    <property type="match status" value="1"/>
</dbReference>
<dbReference type="Gene3D" id="3.40.50.720">
    <property type="entry name" value="NAD(P)-binding Rossmann-like Domain"/>
    <property type="match status" value="1"/>
</dbReference>
<dbReference type="PANTHER" id="PTHR43975">
    <property type="entry name" value="ZGC:101858"/>
    <property type="match status" value="1"/>
</dbReference>
<organism evidence="1 2">
    <name type="scientific">Amycolatopsis carbonis</name>
    <dbReference type="NCBI Taxonomy" id="715471"/>
    <lineage>
        <taxon>Bacteria</taxon>
        <taxon>Bacillati</taxon>
        <taxon>Actinomycetota</taxon>
        <taxon>Actinomycetes</taxon>
        <taxon>Pseudonocardiales</taxon>
        <taxon>Pseudonocardiaceae</taxon>
        <taxon>Amycolatopsis</taxon>
    </lineage>
</organism>
<dbReference type="AlphaFoldDB" id="A0A9Y2MR37"/>
<proteinExistence type="predicted"/>
<protein>
    <submittedName>
        <fullName evidence="1">SDR family oxidoreductase</fullName>
    </submittedName>
</protein>
<gene>
    <name evidence="1" type="ORF">QRX50_25975</name>
</gene>
<name>A0A9Y2MR37_9PSEU</name>
<dbReference type="Pfam" id="PF13561">
    <property type="entry name" value="adh_short_C2"/>
    <property type="match status" value="1"/>
</dbReference>
<evidence type="ECO:0000313" key="1">
    <source>
        <dbReference type="EMBL" id="WIX75011.1"/>
    </source>
</evidence>
<accession>A0A9Y2MR37</accession>
<dbReference type="PANTHER" id="PTHR43975:SF2">
    <property type="entry name" value="EG:BACR7A4.14 PROTEIN-RELATED"/>
    <property type="match status" value="1"/>
</dbReference>
<dbReference type="InterPro" id="IPR036291">
    <property type="entry name" value="NAD(P)-bd_dom_sf"/>
</dbReference>
<keyword evidence="2" id="KW-1185">Reference proteome</keyword>